<protein>
    <recommendedName>
        <fullName evidence="7">UPF0056 membrane protein</fullName>
    </recommendedName>
</protein>
<dbReference type="GO" id="GO:0005886">
    <property type="term" value="C:plasma membrane"/>
    <property type="evidence" value="ECO:0007669"/>
    <property type="project" value="UniProtKB-SubCell"/>
</dbReference>
<keyword evidence="9" id="KW-1185">Reference proteome</keyword>
<reference evidence="8 9" key="1">
    <citation type="submission" date="2018-04" db="EMBL/GenBank/DDBJ databases">
        <title>Characteristic and Complete Genome Sequencing of A Novel Member of Infective Endocarditis Causative Bacteria: Bergeyella cardium QL-PH.</title>
        <authorList>
            <person name="Pan H."/>
            <person name="Sun E."/>
            <person name="Zhang Y."/>
        </authorList>
    </citation>
    <scope>NUCLEOTIDE SEQUENCE [LARGE SCALE GENOMIC DNA]</scope>
    <source>
        <strain evidence="8 9">HPQL</strain>
    </source>
</reference>
<evidence type="ECO:0000256" key="4">
    <source>
        <dbReference type="ARBA" id="ARBA00022692"/>
    </source>
</evidence>
<keyword evidence="4 7" id="KW-0812">Transmembrane</keyword>
<dbReference type="OrthoDB" id="978595at2"/>
<keyword evidence="6 7" id="KW-0472">Membrane</keyword>
<dbReference type="Pfam" id="PF01914">
    <property type="entry name" value="MarC"/>
    <property type="match status" value="1"/>
</dbReference>
<dbReference type="RefSeq" id="WP_120489346.1">
    <property type="nucleotide sequence ID" value="NZ_CP029149.1"/>
</dbReference>
<dbReference type="PANTHER" id="PTHR33508:SF1">
    <property type="entry name" value="UPF0056 MEMBRANE PROTEIN YHCE"/>
    <property type="match status" value="1"/>
</dbReference>
<dbReference type="Proteomes" id="UP000464318">
    <property type="component" value="Chromosome"/>
</dbReference>
<gene>
    <name evidence="8" type="ORF">DBX24_07025</name>
</gene>
<evidence type="ECO:0000256" key="3">
    <source>
        <dbReference type="ARBA" id="ARBA00022475"/>
    </source>
</evidence>
<dbReference type="AlphaFoldDB" id="A0A6P1QVP9"/>
<evidence type="ECO:0000256" key="2">
    <source>
        <dbReference type="ARBA" id="ARBA00009784"/>
    </source>
</evidence>
<keyword evidence="3" id="KW-1003">Cell membrane</keyword>
<feature type="transmembrane region" description="Helical" evidence="7">
    <location>
        <begin position="107"/>
        <end position="128"/>
    </location>
</feature>
<feature type="transmembrane region" description="Helical" evidence="7">
    <location>
        <begin position="134"/>
        <end position="152"/>
    </location>
</feature>
<evidence type="ECO:0000256" key="7">
    <source>
        <dbReference type="RuleBase" id="RU362048"/>
    </source>
</evidence>
<evidence type="ECO:0000256" key="6">
    <source>
        <dbReference type="ARBA" id="ARBA00023136"/>
    </source>
</evidence>
<comment type="subcellular location">
    <subcellularLocation>
        <location evidence="1 7">Cell membrane</location>
        <topology evidence="1 7">Multi-pass membrane protein</topology>
    </subcellularLocation>
</comment>
<evidence type="ECO:0000256" key="5">
    <source>
        <dbReference type="ARBA" id="ARBA00022989"/>
    </source>
</evidence>
<keyword evidence="5 7" id="KW-1133">Transmembrane helix</keyword>
<dbReference type="EMBL" id="CP029149">
    <property type="protein sequence ID" value="QHN65648.1"/>
    <property type="molecule type" value="Genomic_DNA"/>
</dbReference>
<evidence type="ECO:0000256" key="1">
    <source>
        <dbReference type="ARBA" id="ARBA00004651"/>
    </source>
</evidence>
<sequence>MDILSGFDLRQSLSATMVLFTVIDIIGSIPIIVSLKSKFGKIDSGKASIVAGLILISFLFIGEKILKFLAVDVNSFAIAGAFVLFIIAVEMILGIEIQKGGESNSASIVPIAFPLVAGAASLTTTLSLKAQYHDINIIIAILMNVLIVYIVLKSANWIENKLGDDTLQVLKKVFGIILLAISIKLFTANFAHLLENYIHFN</sequence>
<dbReference type="KEGG" id="bcad:DBX24_07025"/>
<evidence type="ECO:0000313" key="8">
    <source>
        <dbReference type="EMBL" id="QHN65648.1"/>
    </source>
</evidence>
<name>A0A6P1QVP9_9FLAO</name>
<feature type="transmembrane region" description="Helical" evidence="7">
    <location>
        <begin position="12"/>
        <end position="35"/>
    </location>
</feature>
<dbReference type="NCBIfam" id="TIGR00427">
    <property type="entry name" value="NAAT family transporter"/>
    <property type="match status" value="1"/>
</dbReference>
<feature type="transmembrane region" description="Helical" evidence="7">
    <location>
        <begin position="76"/>
        <end position="95"/>
    </location>
</feature>
<feature type="transmembrane region" description="Helical" evidence="7">
    <location>
        <begin position="47"/>
        <end position="70"/>
    </location>
</feature>
<dbReference type="PANTHER" id="PTHR33508">
    <property type="entry name" value="UPF0056 MEMBRANE PROTEIN YHCE"/>
    <property type="match status" value="1"/>
</dbReference>
<feature type="transmembrane region" description="Helical" evidence="7">
    <location>
        <begin position="173"/>
        <end position="194"/>
    </location>
</feature>
<comment type="similarity">
    <text evidence="2 7">Belongs to the UPF0056 (MarC) family.</text>
</comment>
<evidence type="ECO:0000313" key="9">
    <source>
        <dbReference type="Proteomes" id="UP000464318"/>
    </source>
</evidence>
<accession>A0A6P1QVP9</accession>
<dbReference type="InterPro" id="IPR002771">
    <property type="entry name" value="Multi_antbiot-R_MarC"/>
</dbReference>
<proteinExistence type="inferred from homology"/>
<organism evidence="8 9">
    <name type="scientific">Bergeyella cardium</name>
    <dbReference type="NCBI Taxonomy" id="1585976"/>
    <lineage>
        <taxon>Bacteria</taxon>
        <taxon>Pseudomonadati</taxon>
        <taxon>Bacteroidota</taxon>
        <taxon>Flavobacteriia</taxon>
        <taxon>Flavobacteriales</taxon>
        <taxon>Weeksellaceae</taxon>
        <taxon>Bergeyella</taxon>
    </lineage>
</organism>